<dbReference type="EMBL" id="JAWDJR010000003">
    <property type="protein sequence ID" value="KAK9976912.1"/>
    <property type="molecule type" value="Genomic_DNA"/>
</dbReference>
<name>A0AAW2AW23_CULAL</name>
<feature type="compositionally biased region" description="Polar residues" evidence="1">
    <location>
        <begin position="188"/>
        <end position="199"/>
    </location>
</feature>
<keyword evidence="3" id="KW-1185">Reference proteome</keyword>
<feature type="region of interest" description="Disordered" evidence="1">
    <location>
        <begin position="154"/>
        <end position="199"/>
    </location>
</feature>
<evidence type="ECO:0000256" key="1">
    <source>
        <dbReference type="SAM" id="MobiDB-lite"/>
    </source>
</evidence>
<evidence type="ECO:0000313" key="3">
    <source>
        <dbReference type="Proteomes" id="UP001479290"/>
    </source>
</evidence>
<proteinExistence type="predicted"/>
<reference evidence="2 3" key="1">
    <citation type="submission" date="2024-05" db="EMBL/GenBank/DDBJ databases">
        <title>A high-quality chromosomal-level genome assembly of Topmouth culter (Culter alburnus).</title>
        <authorList>
            <person name="Zhao H."/>
        </authorList>
    </citation>
    <scope>NUCLEOTIDE SEQUENCE [LARGE SCALE GENOMIC DNA]</scope>
    <source>
        <strain evidence="2">CATC2023</strain>
        <tissue evidence="2">Muscle</tissue>
    </source>
</reference>
<comment type="caution">
    <text evidence="2">The sequence shown here is derived from an EMBL/GenBank/DDBJ whole genome shotgun (WGS) entry which is preliminary data.</text>
</comment>
<evidence type="ECO:0000313" key="2">
    <source>
        <dbReference type="EMBL" id="KAK9976912.1"/>
    </source>
</evidence>
<dbReference type="Proteomes" id="UP001479290">
    <property type="component" value="Unassembled WGS sequence"/>
</dbReference>
<sequence>MDNVMINVADSKGNVVTLTVSKDIAERMKNDQEFLSSVMKKVSAVATKQVTMTTTFLSKQLSSVAQLVLQTSPNLLLHAPLLPLGHLYLNLSFVKPLQPSASQCPATITRPPVPPSASQCPATITRPPVPPSASQCPITITSPPVPLTPTVKDPPSATLQSGAVCGNPSEAIQTSHPSIQSNRHESQGIASKTVKNINK</sequence>
<accession>A0AAW2AW23</accession>
<protein>
    <submittedName>
        <fullName evidence="2">Uncharacterized protein</fullName>
    </submittedName>
</protein>
<feature type="compositionally biased region" description="Polar residues" evidence="1">
    <location>
        <begin position="170"/>
        <end position="181"/>
    </location>
</feature>
<dbReference type="AlphaFoldDB" id="A0AAW2AW23"/>
<organism evidence="2 3">
    <name type="scientific">Culter alburnus</name>
    <name type="common">Topmouth culter</name>
    <dbReference type="NCBI Taxonomy" id="194366"/>
    <lineage>
        <taxon>Eukaryota</taxon>
        <taxon>Metazoa</taxon>
        <taxon>Chordata</taxon>
        <taxon>Craniata</taxon>
        <taxon>Vertebrata</taxon>
        <taxon>Euteleostomi</taxon>
        <taxon>Actinopterygii</taxon>
        <taxon>Neopterygii</taxon>
        <taxon>Teleostei</taxon>
        <taxon>Ostariophysi</taxon>
        <taxon>Cypriniformes</taxon>
        <taxon>Xenocyprididae</taxon>
        <taxon>Xenocypridinae</taxon>
        <taxon>Culter</taxon>
    </lineage>
</organism>
<gene>
    <name evidence="2" type="ORF">ABG768_018733</name>
</gene>